<reference evidence="2 3" key="1">
    <citation type="journal article" date="2021" name="ISME Commun">
        <title>Automated analysis of genomic sequences facilitates high-throughput and comprehensive description of bacteria.</title>
        <authorList>
            <person name="Hitch T.C.A."/>
        </authorList>
    </citation>
    <scope>NUCLEOTIDE SEQUENCE [LARGE SCALE GENOMIC DNA]</scope>
    <source>
        <strain evidence="2 3">Sanger_31</strain>
    </source>
</reference>
<accession>A0AAE3IG66</accession>
<proteinExistence type="predicted"/>
<keyword evidence="3" id="KW-1185">Reference proteome</keyword>
<dbReference type="Proteomes" id="UP001208131">
    <property type="component" value="Unassembled WGS sequence"/>
</dbReference>
<name>A0AAE3IG66_9FIRM</name>
<evidence type="ECO:0000313" key="3">
    <source>
        <dbReference type="Proteomes" id="UP001208131"/>
    </source>
</evidence>
<feature type="region of interest" description="Disordered" evidence="1">
    <location>
        <begin position="26"/>
        <end position="50"/>
    </location>
</feature>
<comment type="caution">
    <text evidence="2">The sequence shown here is derived from an EMBL/GenBank/DDBJ whole genome shotgun (WGS) entry which is preliminary data.</text>
</comment>
<evidence type="ECO:0000313" key="2">
    <source>
        <dbReference type="EMBL" id="MCU6705054.1"/>
    </source>
</evidence>
<gene>
    <name evidence="2" type="ORF">OCV57_03815</name>
</gene>
<sequence length="150" mass="16250">MDDLMNKIQNVLNDEESMKQIKELADMLTADNGGQGEQGGQSEAPQSPRNMDFSQLLQSLGGVSPPAESKPAQATQAGGLDIAKLMKIQSIMQSASKPDKNIQLLLALRPLLKEENQAKIDRLIKIFKLFAVYPALKESGLLGGDLLGLF</sequence>
<dbReference type="EMBL" id="JAOQJZ010000003">
    <property type="protein sequence ID" value="MCU6705054.1"/>
    <property type="molecule type" value="Genomic_DNA"/>
</dbReference>
<dbReference type="AlphaFoldDB" id="A0AAE3IG66"/>
<protein>
    <submittedName>
        <fullName evidence="2">Uncharacterized protein</fullName>
    </submittedName>
</protein>
<dbReference type="RefSeq" id="WP_243241328.1">
    <property type="nucleotide sequence ID" value="NZ_JAOQJZ010000003.1"/>
</dbReference>
<organism evidence="2 3">
    <name type="scientific">Hominimerdicola aceti</name>
    <dbReference type="NCBI Taxonomy" id="2981726"/>
    <lineage>
        <taxon>Bacteria</taxon>
        <taxon>Bacillati</taxon>
        <taxon>Bacillota</taxon>
        <taxon>Clostridia</taxon>
        <taxon>Eubacteriales</taxon>
        <taxon>Oscillospiraceae</taxon>
        <taxon>Hominimerdicola</taxon>
    </lineage>
</organism>
<evidence type="ECO:0000256" key="1">
    <source>
        <dbReference type="SAM" id="MobiDB-lite"/>
    </source>
</evidence>